<dbReference type="Pfam" id="PF02518">
    <property type="entry name" value="HATPase_c"/>
    <property type="match status" value="1"/>
</dbReference>
<evidence type="ECO:0000256" key="2">
    <source>
        <dbReference type="ARBA" id="ARBA00004236"/>
    </source>
</evidence>
<dbReference type="PROSITE" id="PS50885">
    <property type="entry name" value="HAMP"/>
    <property type="match status" value="1"/>
</dbReference>
<dbReference type="Pfam" id="PF00672">
    <property type="entry name" value="HAMP"/>
    <property type="match status" value="1"/>
</dbReference>
<dbReference type="InterPro" id="IPR005467">
    <property type="entry name" value="His_kinase_dom"/>
</dbReference>
<keyword evidence="15" id="KW-1185">Reference proteome</keyword>
<evidence type="ECO:0000313" key="14">
    <source>
        <dbReference type="EMBL" id="MFC5001799.1"/>
    </source>
</evidence>
<dbReference type="InterPro" id="IPR050428">
    <property type="entry name" value="TCS_sensor_his_kinase"/>
</dbReference>
<keyword evidence="4" id="KW-0597">Phosphoprotein</keyword>
<name>A0ABV9W172_9ACTN</name>
<dbReference type="PANTHER" id="PTHR45436">
    <property type="entry name" value="SENSOR HISTIDINE KINASE YKOH"/>
    <property type="match status" value="1"/>
</dbReference>
<evidence type="ECO:0000256" key="11">
    <source>
        <dbReference type="SAM" id="Phobius"/>
    </source>
</evidence>
<keyword evidence="10 11" id="KW-0472">Membrane</keyword>
<dbReference type="Proteomes" id="UP001595912">
    <property type="component" value="Unassembled WGS sequence"/>
</dbReference>
<feature type="domain" description="HAMP" evidence="13">
    <location>
        <begin position="180"/>
        <end position="233"/>
    </location>
</feature>
<comment type="subcellular location">
    <subcellularLocation>
        <location evidence="2">Cell membrane</location>
    </subcellularLocation>
</comment>
<evidence type="ECO:0000259" key="13">
    <source>
        <dbReference type="PROSITE" id="PS50885"/>
    </source>
</evidence>
<reference evidence="15" key="1">
    <citation type="journal article" date="2019" name="Int. J. Syst. Evol. Microbiol.">
        <title>The Global Catalogue of Microorganisms (GCM) 10K type strain sequencing project: providing services to taxonomists for standard genome sequencing and annotation.</title>
        <authorList>
            <consortium name="The Broad Institute Genomics Platform"/>
            <consortium name="The Broad Institute Genome Sequencing Center for Infectious Disease"/>
            <person name="Wu L."/>
            <person name="Ma J."/>
        </authorList>
    </citation>
    <scope>NUCLEOTIDE SEQUENCE [LARGE SCALE GENOMIC DNA]</scope>
    <source>
        <strain evidence="15">CGMCC 4.7152</strain>
    </source>
</reference>
<dbReference type="InterPro" id="IPR003594">
    <property type="entry name" value="HATPase_dom"/>
</dbReference>
<dbReference type="PANTHER" id="PTHR45436:SF5">
    <property type="entry name" value="SENSOR HISTIDINE KINASE TRCS"/>
    <property type="match status" value="1"/>
</dbReference>
<feature type="transmembrane region" description="Helical" evidence="11">
    <location>
        <begin position="12"/>
        <end position="36"/>
    </location>
</feature>
<dbReference type="Gene3D" id="3.30.565.10">
    <property type="entry name" value="Histidine kinase-like ATPase, C-terminal domain"/>
    <property type="match status" value="1"/>
</dbReference>
<evidence type="ECO:0000313" key="15">
    <source>
        <dbReference type="Proteomes" id="UP001595912"/>
    </source>
</evidence>
<evidence type="ECO:0000259" key="12">
    <source>
        <dbReference type="PROSITE" id="PS50109"/>
    </source>
</evidence>
<comment type="caution">
    <text evidence="14">The sequence shown here is derived from an EMBL/GenBank/DDBJ whole genome shotgun (WGS) entry which is preliminary data.</text>
</comment>
<evidence type="ECO:0000256" key="3">
    <source>
        <dbReference type="ARBA" id="ARBA00012438"/>
    </source>
</evidence>
<accession>A0ABV9W172</accession>
<keyword evidence="9" id="KW-0902">Two-component regulatory system</keyword>
<evidence type="ECO:0000256" key="9">
    <source>
        <dbReference type="ARBA" id="ARBA00023012"/>
    </source>
</evidence>
<proteinExistence type="predicted"/>
<evidence type="ECO:0000256" key="1">
    <source>
        <dbReference type="ARBA" id="ARBA00000085"/>
    </source>
</evidence>
<dbReference type="SMART" id="SM00387">
    <property type="entry name" value="HATPase_c"/>
    <property type="match status" value="1"/>
</dbReference>
<dbReference type="InterPro" id="IPR036097">
    <property type="entry name" value="HisK_dim/P_sf"/>
</dbReference>
<evidence type="ECO:0000256" key="6">
    <source>
        <dbReference type="ARBA" id="ARBA00022692"/>
    </source>
</evidence>
<feature type="domain" description="Histidine kinase" evidence="12">
    <location>
        <begin position="241"/>
        <end position="455"/>
    </location>
</feature>
<dbReference type="Pfam" id="PF00512">
    <property type="entry name" value="HisKA"/>
    <property type="match status" value="1"/>
</dbReference>
<dbReference type="InterPro" id="IPR003661">
    <property type="entry name" value="HisK_dim/P_dom"/>
</dbReference>
<dbReference type="InterPro" id="IPR036890">
    <property type="entry name" value="HATPase_C_sf"/>
</dbReference>
<dbReference type="GO" id="GO:0016301">
    <property type="term" value="F:kinase activity"/>
    <property type="evidence" value="ECO:0007669"/>
    <property type="project" value="UniProtKB-KW"/>
</dbReference>
<dbReference type="InterPro" id="IPR003660">
    <property type="entry name" value="HAMP_dom"/>
</dbReference>
<dbReference type="SUPFAM" id="SSF47384">
    <property type="entry name" value="Homodimeric domain of signal transducing histidine kinase"/>
    <property type="match status" value="1"/>
</dbReference>
<keyword evidence="7 14" id="KW-0418">Kinase</keyword>
<dbReference type="RefSeq" id="WP_380119271.1">
    <property type="nucleotide sequence ID" value="NZ_JBHSIU010000039.1"/>
</dbReference>
<organism evidence="14 15">
    <name type="scientific">Dactylosporangium cerinum</name>
    <dbReference type="NCBI Taxonomy" id="1434730"/>
    <lineage>
        <taxon>Bacteria</taxon>
        <taxon>Bacillati</taxon>
        <taxon>Actinomycetota</taxon>
        <taxon>Actinomycetes</taxon>
        <taxon>Micromonosporales</taxon>
        <taxon>Micromonosporaceae</taxon>
        <taxon>Dactylosporangium</taxon>
    </lineage>
</organism>
<dbReference type="CDD" id="cd00082">
    <property type="entry name" value="HisKA"/>
    <property type="match status" value="1"/>
</dbReference>
<dbReference type="PROSITE" id="PS50109">
    <property type="entry name" value="HIS_KIN"/>
    <property type="match status" value="1"/>
</dbReference>
<dbReference type="Gene3D" id="6.10.340.10">
    <property type="match status" value="1"/>
</dbReference>
<feature type="transmembrane region" description="Helical" evidence="11">
    <location>
        <begin position="156"/>
        <end position="179"/>
    </location>
</feature>
<keyword evidence="5" id="KW-0808">Transferase</keyword>
<keyword evidence="8 11" id="KW-1133">Transmembrane helix</keyword>
<dbReference type="SUPFAM" id="SSF158472">
    <property type="entry name" value="HAMP domain-like"/>
    <property type="match status" value="1"/>
</dbReference>
<evidence type="ECO:0000256" key="8">
    <source>
        <dbReference type="ARBA" id="ARBA00022989"/>
    </source>
</evidence>
<evidence type="ECO:0000256" key="10">
    <source>
        <dbReference type="ARBA" id="ARBA00023136"/>
    </source>
</evidence>
<comment type="catalytic activity">
    <reaction evidence="1">
        <text>ATP + protein L-histidine = ADP + protein N-phospho-L-histidine.</text>
        <dbReference type="EC" id="2.7.13.3"/>
    </reaction>
</comment>
<dbReference type="Gene3D" id="1.10.287.130">
    <property type="match status" value="1"/>
</dbReference>
<dbReference type="EC" id="2.7.13.3" evidence="3"/>
<dbReference type="EMBL" id="JBHSIU010000039">
    <property type="protein sequence ID" value="MFC5001799.1"/>
    <property type="molecule type" value="Genomic_DNA"/>
</dbReference>
<dbReference type="SMART" id="SM00304">
    <property type="entry name" value="HAMP"/>
    <property type="match status" value="1"/>
</dbReference>
<dbReference type="InterPro" id="IPR004358">
    <property type="entry name" value="Sig_transdc_His_kin-like_C"/>
</dbReference>
<protein>
    <recommendedName>
        <fullName evidence="3">histidine kinase</fullName>
        <ecNumber evidence="3">2.7.13.3</ecNumber>
    </recommendedName>
</protein>
<sequence length="456" mass="48699">MAEVGRATVRVRITATALGVVGTGLVAAAVLVLVLLQVSMRDNVDAQARLRLVEIADLVRSDRLPATLAGEDDGTVAQVVINDVVVTQSPTIRGDRPIVAFIPAGTEMTIRTVRNPPIGDGETHRVAVQRVDSPRGPAVVYTAATLEPVQDSTTTLALLMAGFVPVTMLLVGITAWRLVGRTLGPVEAIRAQVAEISASALDHRVPVPGTGDEIDRLARTMNEMLDRLEASARRQRTFVADASHELRSPMAVIRTRLEVGLARPDAADWPALAHGWLTEQGRLERLVDDLLLLARLDETVPVPAPSIVDLDELVLRAALDLHTRGDVRVDVTEVGGGRVRGDAGQLRRVVMNLLDNAGRYGASVVRCALSESGGVVELTVTDDGPGVPAADWERIFERFVRLNEARDRRTGGAGLGLAIVRDIVTRHGGTVELTDRDDDCDGGGARFAVRLPAAGD</sequence>
<gene>
    <name evidence="14" type="ORF">ACFPIJ_28665</name>
</gene>
<evidence type="ECO:0000256" key="5">
    <source>
        <dbReference type="ARBA" id="ARBA00022679"/>
    </source>
</evidence>
<keyword evidence="6 11" id="KW-0812">Transmembrane</keyword>
<dbReference type="CDD" id="cd06225">
    <property type="entry name" value="HAMP"/>
    <property type="match status" value="1"/>
</dbReference>
<dbReference type="SMART" id="SM00388">
    <property type="entry name" value="HisKA"/>
    <property type="match status" value="1"/>
</dbReference>
<dbReference type="PRINTS" id="PR00344">
    <property type="entry name" value="BCTRLSENSOR"/>
</dbReference>
<evidence type="ECO:0000256" key="4">
    <source>
        <dbReference type="ARBA" id="ARBA00022553"/>
    </source>
</evidence>
<evidence type="ECO:0000256" key="7">
    <source>
        <dbReference type="ARBA" id="ARBA00022777"/>
    </source>
</evidence>
<dbReference type="SUPFAM" id="SSF55874">
    <property type="entry name" value="ATPase domain of HSP90 chaperone/DNA topoisomerase II/histidine kinase"/>
    <property type="match status" value="1"/>
</dbReference>